<dbReference type="InterPro" id="IPR006311">
    <property type="entry name" value="TAT_signal"/>
</dbReference>
<feature type="chain" id="PRO_5045125423" evidence="1">
    <location>
        <begin position="32"/>
        <end position="353"/>
    </location>
</feature>
<organism evidence="2 3">
    <name type="scientific">Terrabacter aeriphilus</name>
    <dbReference type="NCBI Taxonomy" id="515662"/>
    <lineage>
        <taxon>Bacteria</taxon>
        <taxon>Bacillati</taxon>
        <taxon>Actinomycetota</taxon>
        <taxon>Actinomycetes</taxon>
        <taxon>Micrococcales</taxon>
        <taxon>Intrasporangiaceae</taxon>
        <taxon>Terrabacter</taxon>
    </lineage>
</organism>
<reference evidence="3" key="1">
    <citation type="journal article" date="2019" name="Int. J. Syst. Evol. Microbiol.">
        <title>The Global Catalogue of Microorganisms (GCM) 10K type strain sequencing project: providing services to taxonomists for standard genome sequencing and annotation.</title>
        <authorList>
            <consortium name="The Broad Institute Genomics Platform"/>
            <consortium name="The Broad Institute Genome Sequencing Center for Infectious Disease"/>
            <person name="Wu L."/>
            <person name="Ma J."/>
        </authorList>
    </citation>
    <scope>NUCLEOTIDE SEQUENCE [LARGE SCALE GENOMIC DNA]</scope>
    <source>
        <strain evidence="3">JCM 17687</strain>
    </source>
</reference>
<gene>
    <name evidence="2" type="ORF">GCM10023258_14210</name>
</gene>
<protein>
    <submittedName>
        <fullName evidence="2">Uncharacterized protein</fullName>
    </submittedName>
</protein>
<dbReference type="Proteomes" id="UP001500427">
    <property type="component" value="Unassembled WGS sequence"/>
</dbReference>
<accession>A0ABP9J7J2</accession>
<feature type="signal peptide" evidence="1">
    <location>
        <begin position="1"/>
        <end position="31"/>
    </location>
</feature>
<proteinExistence type="predicted"/>
<comment type="caution">
    <text evidence="2">The sequence shown here is derived from an EMBL/GenBank/DDBJ whole genome shotgun (WGS) entry which is preliminary data.</text>
</comment>
<dbReference type="PROSITE" id="PS51318">
    <property type="entry name" value="TAT"/>
    <property type="match status" value="1"/>
</dbReference>
<evidence type="ECO:0000256" key="1">
    <source>
        <dbReference type="SAM" id="SignalP"/>
    </source>
</evidence>
<keyword evidence="1" id="KW-0732">Signal</keyword>
<evidence type="ECO:0000313" key="2">
    <source>
        <dbReference type="EMBL" id="GAA5023174.1"/>
    </source>
</evidence>
<evidence type="ECO:0000313" key="3">
    <source>
        <dbReference type="Proteomes" id="UP001500427"/>
    </source>
</evidence>
<sequence length="353" mass="37625">MERMRRRLLAGIGVAGMLVGSVVGGTSVAHADDDADPLCYTTQGTRAPFYGIPSASKVYDWQNVGAQTTRRFDEGPQIPAGLYADRYVPQGISAWANWNGTSEDVILISAYHDADGDREPDGPSAIFGVVASGPRTGTGLGRMLVANGHVGGIGVHRGWLYVGSESEIRGYRLDKVRGALAGANSDHVFARDYNRPSSYVVGFMGTGDGHLWAGDFDESSAKHLNGYVQTDSGTGALSYVGSTQVYAPKKTQGVTVTSDWVIFSTSYTRGDRGNIWVMPRNQDSLSDGNSYCFRAPSMNQGLTVLGGRLYVGFESAAYTYTKDPGDLPRNIVDHLHSAPLGSVTGLYGGAVTD</sequence>
<dbReference type="EMBL" id="BAABIW010000010">
    <property type="protein sequence ID" value="GAA5023174.1"/>
    <property type="molecule type" value="Genomic_DNA"/>
</dbReference>
<name>A0ABP9J7J2_9MICO</name>
<keyword evidence="3" id="KW-1185">Reference proteome</keyword>